<sequence>MSSQTSNSRFQMTQQPCAVCSSASRSSSSNFRKRILAPSSNSDAPNKMAPKHFVGHGLRVPLVRLGQKRLHARSASDLAVKGKKSLLEIVKNIAHSQVSRLKSASRCELAVWIERAETLALGPHPKTELASTKKEDLLEALGLRNTAPKAKSNKVNTDAPRKPNPKKAASLAEDKMIAKPSVPLPAKTTNSEQKAAPAPKAVTTQKQISHGMPMESARVAQNPNKRNYNNADASTDTEQTCAKKTRVVSIPSPEIIRSPLMSATVAEAQVIETASSAPVAPIAQASQPREACTVIPDHRTSTKPQPLCLEMRDSRRSYVEKTSRTVGVSSAPHDALGASSLHSPAPSSSYDEPQRQEQPFLKFGTHGRGGDFEHDPDRFTGRGHQVRPSDLARRRAYEAQYRAFYQQFPLFPLTDEQKRRNLRGCVEGLEQLRREEVWMGAYRERYWGELVGHLWDCGCEMVGDGGESEEE</sequence>
<dbReference type="RefSeq" id="XP_033452824.1">
    <property type="nucleotide sequence ID" value="XM_033590971.1"/>
</dbReference>
<feature type="region of interest" description="Disordered" evidence="1">
    <location>
        <begin position="143"/>
        <end position="245"/>
    </location>
</feature>
<feature type="compositionally biased region" description="Polar residues" evidence="1">
    <location>
        <begin position="219"/>
        <end position="242"/>
    </location>
</feature>
<organism evidence="2 3">
    <name type="scientific">Didymella exigua CBS 183.55</name>
    <dbReference type="NCBI Taxonomy" id="1150837"/>
    <lineage>
        <taxon>Eukaryota</taxon>
        <taxon>Fungi</taxon>
        <taxon>Dikarya</taxon>
        <taxon>Ascomycota</taxon>
        <taxon>Pezizomycotina</taxon>
        <taxon>Dothideomycetes</taxon>
        <taxon>Pleosporomycetidae</taxon>
        <taxon>Pleosporales</taxon>
        <taxon>Pleosporineae</taxon>
        <taxon>Didymellaceae</taxon>
        <taxon>Didymella</taxon>
    </lineage>
</organism>
<proteinExistence type="predicted"/>
<protein>
    <submittedName>
        <fullName evidence="2">Uncharacterized protein</fullName>
    </submittedName>
</protein>
<feature type="region of interest" description="Disordered" evidence="1">
    <location>
        <begin position="1"/>
        <end position="31"/>
    </location>
</feature>
<dbReference type="AlphaFoldDB" id="A0A6A5S246"/>
<evidence type="ECO:0000313" key="3">
    <source>
        <dbReference type="Proteomes" id="UP000800082"/>
    </source>
</evidence>
<feature type="region of interest" description="Disordered" evidence="1">
    <location>
        <begin position="319"/>
        <end position="385"/>
    </location>
</feature>
<evidence type="ECO:0000313" key="2">
    <source>
        <dbReference type="EMBL" id="KAF1932576.1"/>
    </source>
</evidence>
<keyword evidence="3" id="KW-1185">Reference proteome</keyword>
<evidence type="ECO:0000256" key="1">
    <source>
        <dbReference type="SAM" id="MobiDB-lite"/>
    </source>
</evidence>
<accession>A0A6A5S246</accession>
<dbReference type="EMBL" id="ML978958">
    <property type="protein sequence ID" value="KAF1932576.1"/>
    <property type="molecule type" value="Genomic_DNA"/>
</dbReference>
<reference evidence="2" key="1">
    <citation type="journal article" date="2020" name="Stud. Mycol.">
        <title>101 Dothideomycetes genomes: a test case for predicting lifestyles and emergence of pathogens.</title>
        <authorList>
            <person name="Haridas S."/>
            <person name="Albert R."/>
            <person name="Binder M."/>
            <person name="Bloem J."/>
            <person name="Labutti K."/>
            <person name="Salamov A."/>
            <person name="Andreopoulos B."/>
            <person name="Baker S."/>
            <person name="Barry K."/>
            <person name="Bills G."/>
            <person name="Bluhm B."/>
            <person name="Cannon C."/>
            <person name="Castanera R."/>
            <person name="Culley D."/>
            <person name="Daum C."/>
            <person name="Ezra D."/>
            <person name="Gonzalez J."/>
            <person name="Henrissat B."/>
            <person name="Kuo A."/>
            <person name="Liang C."/>
            <person name="Lipzen A."/>
            <person name="Lutzoni F."/>
            <person name="Magnuson J."/>
            <person name="Mondo S."/>
            <person name="Nolan M."/>
            <person name="Ohm R."/>
            <person name="Pangilinan J."/>
            <person name="Park H.-J."/>
            <person name="Ramirez L."/>
            <person name="Alfaro M."/>
            <person name="Sun H."/>
            <person name="Tritt A."/>
            <person name="Yoshinaga Y."/>
            <person name="Zwiers L.-H."/>
            <person name="Turgeon B."/>
            <person name="Goodwin S."/>
            <person name="Spatafora J."/>
            <person name="Crous P."/>
            <person name="Grigoriev I."/>
        </authorList>
    </citation>
    <scope>NUCLEOTIDE SEQUENCE</scope>
    <source>
        <strain evidence="2">CBS 183.55</strain>
    </source>
</reference>
<name>A0A6A5S246_9PLEO</name>
<feature type="compositionally biased region" description="Basic and acidic residues" evidence="1">
    <location>
        <begin position="368"/>
        <end position="380"/>
    </location>
</feature>
<dbReference type="Proteomes" id="UP000800082">
    <property type="component" value="Unassembled WGS sequence"/>
</dbReference>
<dbReference type="OrthoDB" id="3793790at2759"/>
<feature type="compositionally biased region" description="Low complexity" evidence="1">
    <location>
        <begin position="335"/>
        <end position="349"/>
    </location>
</feature>
<dbReference type="GeneID" id="54348639"/>
<feature type="compositionally biased region" description="Polar residues" evidence="1">
    <location>
        <begin position="1"/>
        <end position="16"/>
    </location>
</feature>
<gene>
    <name evidence="2" type="ORF">M421DRAFT_416199</name>
</gene>